<evidence type="ECO:0000313" key="13">
    <source>
        <dbReference type="Proteomes" id="UP000518829"/>
    </source>
</evidence>
<evidence type="ECO:0000259" key="8">
    <source>
        <dbReference type="Pfam" id="PF05737"/>
    </source>
</evidence>
<dbReference type="InterPro" id="IPR008966">
    <property type="entry name" value="Adhesion_dom_sf"/>
</dbReference>
<feature type="domain" description="SpaA-like prealbumin fold" evidence="9">
    <location>
        <begin position="325"/>
        <end position="411"/>
    </location>
</feature>
<dbReference type="RefSeq" id="WP_185318269.1">
    <property type="nucleotide sequence ID" value="NZ_JAARPH010000001.1"/>
</dbReference>
<dbReference type="GO" id="GO:0005518">
    <property type="term" value="F:collagen binding"/>
    <property type="evidence" value="ECO:0007669"/>
    <property type="project" value="InterPro"/>
</dbReference>
<dbReference type="Pfam" id="PF05737">
    <property type="entry name" value="Collagen_bind"/>
    <property type="match status" value="1"/>
</dbReference>
<dbReference type="Gene3D" id="2.60.40.1280">
    <property type="match status" value="1"/>
</dbReference>
<proteinExistence type="inferred from homology"/>
<comment type="similarity">
    <text evidence="2">Belongs to the serine-aspartate repeat-containing protein (SDr) family.</text>
</comment>
<dbReference type="GO" id="GO:0007155">
    <property type="term" value="P:cell adhesion"/>
    <property type="evidence" value="ECO:0007669"/>
    <property type="project" value="InterPro"/>
</dbReference>
<dbReference type="SUPFAM" id="SSF49401">
    <property type="entry name" value="Bacterial adhesins"/>
    <property type="match status" value="2"/>
</dbReference>
<dbReference type="InterPro" id="IPR008456">
    <property type="entry name" value="Collagen-bd_dom"/>
</dbReference>
<dbReference type="Proteomes" id="UP000518829">
    <property type="component" value="Unassembled WGS sequence"/>
</dbReference>
<sequence length="589" mass="64292">MKLKRGLKLITILTLIFTMVVPFFQSGTKARAAELNNVIDSVTVTHNDGSSTGNYDFYEEFTSTFKWSAKTNNLKSGDTFTVKLGKTIYVADSITFPLKTEDDQVAGEVVVDAAHNIMTVTFNSYVEGRANVKGTIQLQDYFNLETIKEETVVPLTYTFNGESTTINVNVNPTPVVNPEEILIKGGTISQDETNIINWNARINFANKAINNAVIVDTLGPGQEFVPNSVVLTKQAFNEYGALVPPSSVVPSSDYTVTFDSPTKMKISLGDINQSYRLTYQTKITDSSLQQYRNTIAISGDNIETKSLDVVSDSTSGSGTADGDYGSFELTKVDKNDHNVTLEGAEFTLVSDTTGTSYQLTTNISGKANLDNLPLGDYTLTETKAPVGYKISNSPVKVTINSSILTNFMFENEKMPPAKGTLEITKVDSQDTSLQLADAEFKLVDRDGNIITRIVTDASGKANLSNLTPGEYQLIETKAPTGYKLDETPISLTIKTDEVTKITVENTRTPLTPLTPPIPAPPTPLPNTPIPIQPNIKTDIGKKITVNERNVEKAKNLPKTGDTQKTVMFVLLGTILLIVAYRVIKVKKVN</sequence>
<evidence type="ECO:0000256" key="6">
    <source>
        <dbReference type="ARBA" id="ARBA00023088"/>
    </source>
</evidence>
<protein>
    <submittedName>
        <fullName evidence="12">LPXTG cell wall anchor domain-containing protein</fullName>
    </submittedName>
</protein>
<dbReference type="EMBL" id="JAARZO010000001">
    <property type="protein sequence ID" value="MBC2286251.1"/>
    <property type="molecule type" value="Genomic_DNA"/>
</dbReference>
<comment type="caution">
    <text evidence="12">The sequence shown here is derived from an EMBL/GenBank/DDBJ whole genome shotgun (WGS) entry which is preliminary data.</text>
</comment>
<feature type="domain" description="SpaA-like prealbumin fold" evidence="9">
    <location>
        <begin position="419"/>
        <end position="506"/>
    </location>
</feature>
<dbReference type="InterPro" id="IPR011252">
    <property type="entry name" value="Fibrogen-bd_dom1"/>
</dbReference>
<comment type="subcellular location">
    <subcellularLocation>
        <location evidence="1">Secreted</location>
        <location evidence="1">Cell wall</location>
        <topology evidence="1">Peptidoglycan-anchor</topology>
    </subcellularLocation>
</comment>
<name>A0A7X1DDG6_9LIST</name>
<dbReference type="Gene3D" id="2.60.40.10">
    <property type="entry name" value="Immunoglobulins"/>
    <property type="match status" value="2"/>
</dbReference>
<evidence type="ECO:0000313" key="11">
    <source>
        <dbReference type="EMBL" id="MBC1374848.1"/>
    </source>
</evidence>
<dbReference type="InterPro" id="IPR041033">
    <property type="entry name" value="SpaA_PFL_dom_1"/>
</dbReference>
<feature type="domain" description="SDR-like Ig" evidence="10">
    <location>
        <begin position="55"/>
        <end position="150"/>
    </location>
</feature>
<reference evidence="13 14" key="1">
    <citation type="submission" date="2020-03" db="EMBL/GenBank/DDBJ databases">
        <title>Soil Listeria distribution.</title>
        <authorList>
            <person name="Liao J."/>
            <person name="Wiedmann M."/>
        </authorList>
    </citation>
    <scope>NUCLEOTIDE SEQUENCE [LARGE SCALE GENOMIC DNA]</scope>
    <source>
        <strain evidence="12 14">FSL L7-0072</strain>
        <strain evidence="11 13">FSL L7-1699</strain>
    </source>
</reference>
<evidence type="ECO:0000313" key="14">
    <source>
        <dbReference type="Proteomes" id="UP000558070"/>
    </source>
</evidence>
<keyword evidence="5" id="KW-0732">Signal</keyword>
<evidence type="ECO:0000256" key="4">
    <source>
        <dbReference type="ARBA" id="ARBA00022525"/>
    </source>
</evidence>
<dbReference type="SUPFAM" id="SSF49478">
    <property type="entry name" value="Cna protein B-type domain"/>
    <property type="match status" value="2"/>
</dbReference>
<dbReference type="Gene3D" id="2.60.40.740">
    <property type="match status" value="1"/>
</dbReference>
<dbReference type="InterPro" id="IPR041171">
    <property type="entry name" value="SDR_Ig"/>
</dbReference>
<keyword evidence="7" id="KW-0472">Membrane</keyword>
<organism evidence="12 14">
    <name type="scientific">Listeria farberi</name>
    <dbReference type="NCBI Taxonomy" id="2713500"/>
    <lineage>
        <taxon>Bacteria</taxon>
        <taxon>Bacillati</taxon>
        <taxon>Bacillota</taxon>
        <taxon>Bacilli</taxon>
        <taxon>Bacillales</taxon>
        <taxon>Listeriaceae</taxon>
        <taxon>Listeria</taxon>
    </lineage>
</organism>
<evidence type="ECO:0000256" key="1">
    <source>
        <dbReference type="ARBA" id="ARBA00004168"/>
    </source>
</evidence>
<keyword evidence="4" id="KW-0964">Secreted</keyword>
<gene>
    <name evidence="11" type="ORF">HB839_04830</name>
    <name evidence="12" type="ORF">HCB47_01180</name>
</gene>
<dbReference type="InterPro" id="IPR013783">
    <property type="entry name" value="Ig-like_fold"/>
</dbReference>
<evidence type="ECO:0000313" key="12">
    <source>
        <dbReference type="EMBL" id="MBC2286251.1"/>
    </source>
</evidence>
<dbReference type="Proteomes" id="UP000558070">
    <property type="component" value="Unassembled WGS sequence"/>
</dbReference>
<dbReference type="EMBL" id="JAARPH010000001">
    <property type="protein sequence ID" value="MBC1374848.1"/>
    <property type="molecule type" value="Genomic_DNA"/>
</dbReference>
<keyword evidence="3" id="KW-0134">Cell wall</keyword>
<evidence type="ECO:0000256" key="7">
    <source>
        <dbReference type="SAM" id="Phobius"/>
    </source>
</evidence>
<dbReference type="NCBIfam" id="TIGR01167">
    <property type="entry name" value="LPXTG_anchor"/>
    <property type="match status" value="1"/>
</dbReference>
<dbReference type="Pfam" id="PF17802">
    <property type="entry name" value="SpaA"/>
    <property type="match status" value="2"/>
</dbReference>
<evidence type="ECO:0000256" key="3">
    <source>
        <dbReference type="ARBA" id="ARBA00022512"/>
    </source>
</evidence>
<feature type="domain" description="Collagen binding" evidence="8">
    <location>
        <begin position="180"/>
        <end position="306"/>
    </location>
</feature>
<accession>A0A7X1DDG6</accession>
<dbReference type="Pfam" id="PF17961">
    <property type="entry name" value="Big_8"/>
    <property type="match status" value="1"/>
</dbReference>
<keyword evidence="13" id="KW-1185">Reference proteome</keyword>
<evidence type="ECO:0000256" key="2">
    <source>
        <dbReference type="ARBA" id="ARBA00007257"/>
    </source>
</evidence>
<keyword evidence="6" id="KW-0572">Peptidoglycan-anchor</keyword>
<keyword evidence="7" id="KW-1133">Transmembrane helix</keyword>
<dbReference type="AlphaFoldDB" id="A0A7X1DDG6"/>
<dbReference type="PANTHER" id="PTHR36108">
    <property type="entry name" value="COLOSSIN-B-RELATED"/>
    <property type="match status" value="1"/>
</dbReference>
<feature type="transmembrane region" description="Helical" evidence="7">
    <location>
        <begin position="565"/>
        <end position="583"/>
    </location>
</feature>
<evidence type="ECO:0000256" key="5">
    <source>
        <dbReference type="ARBA" id="ARBA00022729"/>
    </source>
</evidence>
<evidence type="ECO:0000259" key="10">
    <source>
        <dbReference type="Pfam" id="PF17961"/>
    </source>
</evidence>
<evidence type="ECO:0000259" key="9">
    <source>
        <dbReference type="Pfam" id="PF17802"/>
    </source>
</evidence>
<keyword evidence="7" id="KW-0812">Transmembrane</keyword>
<dbReference type="PANTHER" id="PTHR36108:SF13">
    <property type="entry name" value="COLOSSIN-B-RELATED"/>
    <property type="match status" value="1"/>
</dbReference>